<reference evidence="2" key="1">
    <citation type="submission" date="2020-08" db="EMBL/GenBank/DDBJ databases">
        <title>Plant Genome Project.</title>
        <authorList>
            <person name="Zhang R.-G."/>
        </authorList>
    </citation>
    <scope>NUCLEOTIDE SEQUENCE</scope>
    <source>
        <strain evidence="2">WSP0</strain>
        <tissue evidence="2">Leaf</tissue>
    </source>
</reference>
<feature type="coiled-coil region" evidence="1">
    <location>
        <begin position="41"/>
        <end position="68"/>
    </location>
</feature>
<evidence type="ECO:0000256" key="1">
    <source>
        <dbReference type="SAM" id="Coils"/>
    </source>
</evidence>
<dbReference type="PANTHER" id="PTHR48045:SF22">
    <property type="entry name" value="UDP-GLUCURONOSYL_UDP-GLUCOSYLTRANSFERASE"/>
    <property type="match status" value="1"/>
</dbReference>
<sequence length="89" mass="10318">MPNSKTIVEDWKIGWKVRRGMADEEHLVMREEIASIVRRFMDLESDEVNEMRRKAEGLEEICRKAVSEGGSAESAIDSFIQDISYHRDC</sequence>
<proteinExistence type="predicted"/>
<organism evidence="2 3">
    <name type="scientific">Rhododendron griersonianum</name>
    <dbReference type="NCBI Taxonomy" id="479676"/>
    <lineage>
        <taxon>Eukaryota</taxon>
        <taxon>Viridiplantae</taxon>
        <taxon>Streptophyta</taxon>
        <taxon>Embryophyta</taxon>
        <taxon>Tracheophyta</taxon>
        <taxon>Spermatophyta</taxon>
        <taxon>Magnoliopsida</taxon>
        <taxon>eudicotyledons</taxon>
        <taxon>Gunneridae</taxon>
        <taxon>Pentapetalae</taxon>
        <taxon>asterids</taxon>
        <taxon>Ericales</taxon>
        <taxon>Ericaceae</taxon>
        <taxon>Ericoideae</taxon>
        <taxon>Rhodoreae</taxon>
        <taxon>Rhododendron</taxon>
    </lineage>
</organism>
<evidence type="ECO:0000313" key="2">
    <source>
        <dbReference type="EMBL" id="KAG5567053.1"/>
    </source>
</evidence>
<protein>
    <submittedName>
        <fullName evidence="2">Uncharacterized protein</fullName>
    </submittedName>
</protein>
<dbReference type="SUPFAM" id="SSF53756">
    <property type="entry name" value="UDP-Glycosyltransferase/glycogen phosphorylase"/>
    <property type="match status" value="1"/>
</dbReference>
<keyword evidence="3" id="KW-1185">Reference proteome</keyword>
<name>A0AAV6LPE2_9ERIC</name>
<dbReference type="Gene3D" id="3.40.50.2000">
    <property type="entry name" value="Glycogen Phosphorylase B"/>
    <property type="match status" value="2"/>
</dbReference>
<gene>
    <name evidence="2" type="ORF">RHGRI_002579</name>
</gene>
<comment type="caution">
    <text evidence="2">The sequence shown here is derived from an EMBL/GenBank/DDBJ whole genome shotgun (WGS) entry which is preliminary data.</text>
</comment>
<accession>A0AAV6LPE2</accession>
<dbReference type="EMBL" id="JACTNZ010000001">
    <property type="protein sequence ID" value="KAG5567053.1"/>
    <property type="molecule type" value="Genomic_DNA"/>
</dbReference>
<dbReference type="Proteomes" id="UP000823749">
    <property type="component" value="Chromosome 1"/>
</dbReference>
<dbReference type="AlphaFoldDB" id="A0AAV6LPE2"/>
<keyword evidence="1" id="KW-0175">Coiled coil</keyword>
<dbReference type="PANTHER" id="PTHR48045">
    <property type="entry name" value="UDP-GLYCOSYLTRANSFERASE 72B1"/>
    <property type="match status" value="1"/>
</dbReference>
<evidence type="ECO:0000313" key="3">
    <source>
        <dbReference type="Proteomes" id="UP000823749"/>
    </source>
</evidence>